<dbReference type="GO" id="GO:0051301">
    <property type="term" value="P:cell division"/>
    <property type="evidence" value="ECO:0007669"/>
    <property type="project" value="UniProtKB-KW"/>
</dbReference>
<dbReference type="Gene3D" id="3.30.457.50">
    <property type="entry name" value="Chromosome segregation protein Spc25"/>
    <property type="match status" value="1"/>
</dbReference>
<feature type="compositionally biased region" description="Low complexity" evidence="14">
    <location>
        <begin position="43"/>
        <end position="55"/>
    </location>
</feature>
<evidence type="ECO:0000256" key="16">
    <source>
        <dbReference type="SAM" id="SignalP"/>
    </source>
</evidence>
<comment type="caution">
    <text evidence="18">The sequence shown here is derived from an EMBL/GenBank/DDBJ whole genome shotgun (WGS) entry which is preliminary data.</text>
</comment>
<feature type="chain" id="PRO_5043351516" description="Chromosome segregation protein Spc25 C-terminal domain-containing protein" evidence="16">
    <location>
        <begin position="25"/>
        <end position="793"/>
    </location>
</feature>
<evidence type="ECO:0000256" key="9">
    <source>
        <dbReference type="ARBA" id="ARBA00023054"/>
    </source>
</evidence>
<feature type="signal peptide" evidence="16">
    <location>
        <begin position="1"/>
        <end position="24"/>
    </location>
</feature>
<feature type="transmembrane region" description="Helical" evidence="15">
    <location>
        <begin position="408"/>
        <end position="429"/>
    </location>
</feature>
<dbReference type="InterPro" id="IPR045143">
    <property type="entry name" value="Spc25"/>
</dbReference>
<evidence type="ECO:0000256" key="15">
    <source>
        <dbReference type="SAM" id="Phobius"/>
    </source>
</evidence>
<dbReference type="Pfam" id="PF08234">
    <property type="entry name" value="Spindle_Spc25"/>
    <property type="match status" value="1"/>
</dbReference>
<feature type="transmembrane region" description="Helical" evidence="15">
    <location>
        <begin position="116"/>
        <end position="136"/>
    </location>
</feature>
<evidence type="ECO:0000256" key="10">
    <source>
        <dbReference type="ARBA" id="ARBA00023136"/>
    </source>
</evidence>
<feature type="transmembrane region" description="Helical" evidence="15">
    <location>
        <begin position="181"/>
        <end position="197"/>
    </location>
</feature>
<feature type="transmembrane region" description="Helical" evidence="15">
    <location>
        <begin position="247"/>
        <end position="269"/>
    </location>
</feature>
<keyword evidence="5" id="KW-0132">Cell division</keyword>
<evidence type="ECO:0000256" key="5">
    <source>
        <dbReference type="ARBA" id="ARBA00022618"/>
    </source>
</evidence>
<feature type="transmembrane region" description="Helical" evidence="15">
    <location>
        <begin position="142"/>
        <end position="160"/>
    </location>
</feature>
<dbReference type="GO" id="GO:0007059">
    <property type="term" value="P:chromosome segregation"/>
    <property type="evidence" value="ECO:0007669"/>
    <property type="project" value="InterPro"/>
</dbReference>
<comment type="similarity">
    <text evidence="3">Belongs to the SPC25 family.</text>
</comment>
<feature type="transmembrane region" description="Helical" evidence="15">
    <location>
        <begin position="275"/>
        <end position="296"/>
    </location>
</feature>
<keyword evidence="12" id="KW-0137">Centromere</keyword>
<keyword evidence="6 15" id="KW-0812">Transmembrane</keyword>
<dbReference type="PANTHER" id="PTHR14281">
    <property type="entry name" value="KINETOCHORE PROTEIN SPC25-RELATED"/>
    <property type="match status" value="1"/>
</dbReference>
<feature type="region of interest" description="Disordered" evidence="14">
    <location>
        <begin position="30"/>
        <end position="65"/>
    </location>
</feature>
<evidence type="ECO:0000256" key="4">
    <source>
        <dbReference type="ARBA" id="ARBA00022454"/>
    </source>
</evidence>
<feature type="transmembrane region" description="Helical" evidence="15">
    <location>
        <begin position="308"/>
        <end position="329"/>
    </location>
</feature>
<name>A0AAW1PBJ7_9CHLO</name>
<evidence type="ECO:0000256" key="12">
    <source>
        <dbReference type="ARBA" id="ARBA00023328"/>
    </source>
</evidence>
<accession>A0AAW1PBJ7</accession>
<protein>
    <recommendedName>
        <fullName evidence="17">Chromosome segregation protein Spc25 C-terminal domain-containing protein</fullName>
    </recommendedName>
</protein>
<evidence type="ECO:0000256" key="14">
    <source>
        <dbReference type="SAM" id="MobiDB-lite"/>
    </source>
</evidence>
<evidence type="ECO:0000313" key="19">
    <source>
        <dbReference type="Proteomes" id="UP001465755"/>
    </source>
</evidence>
<feature type="transmembrane region" description="Helical" evidence="15">
    <location>
        <begin position="381"/>
        <end position="402"/>
    </location>
</feature>
<sequence>MQLCAARVLIAVTVVLAVISHAQADSAADSQATAGHSHGENWSSKQAAQQQQSSQGTANPSNLSPTVRIKEVDDGTQAVIRSTTPGAVFLMTVAMGACSGLGAVPFFFVGALSKEWAALANAVACGVMLAASFDLLHEGQPYGAGFVITGLIIGALFINFSQNKLQQFEDVKFEGLKGKSARKLVLVVGIMAAHALGEGSGVGVSFCGSRGWAQGLLVTLAIGLHNIPEGLAVATVLVAKGVTARNAFWWTIFTSMPQPLLALPSFVFVDTFRNLLPLALGFAAGCMLWMVFAELLPDALEDCTASKVATAATFSAAWLEALRMMLAGLEEPNGGMALPLGDDFVPGMRSGAILLLGVSAAAVLTGLIAGSTISTSAVVPLGAAAAALTWLAASGLVAQLLFEPHAHLLDTVLAVGGGVLATLLTYRWLVNSTLQSAGEVRGLEGSHGKSANGLNGDWAMVNGGHAMDPLQLPVTTGEAADLEHGSASKHKKVFTARKSVQVGATRSVTAGLALMVLAAHGVPGGWRLAEVTGPNPGEAVRILPPVILRVALKALSSTFLAGHVLLRPSASIQAVIALLLSEAEARVEKWSLESRSAASDRFTQHQSVLQQSKEAVNLLKAGCATAEQEARELQQRLRAEQAQESSEVQVLSQAQADAAVLPAQLQSLQQLVERESAVLTQKEAELQQQATEADSKLAALRVQVEKFRSHLGLHLDYGPGSEELRLVFTHINAGDWGQAFWIAVRVLPSSDFEVLDCQPQLYNLPQLSAQLNATQDFSKFIRSVRKEFVQLTL</sequence>
<dbReference type="AlphaFoldDB" id="A0AAW1PBJ7"/>
<evidence type="ECO:0000256" key="11">
    <source>
        <dbReference type="ARBA" id="ARBA00023306"/>
    </source>
</evidence>
<evidence type="ECO:0000256" key="8">
    <source>
        <dbReference type="ARBA" id="ARBA00022989"/>
    </source>
</evidence>
<dbReference type="Proteomes" id="UP001465755">
    <property type="component" value="Unassembled WGS sequence"/>
</dbReference>
<dbReference type="GO" id="GO:0046873">
    <property type="term" value="F:metal ion transmembrane transporter activity"/>
    <property type="evidence" value="ECO:0007669"/>
    <property type="project" value="InterPro"/>
</dbReference>
<keyword evidence="10 15" id="KW-0472">Membrane</keyword>
<keyword evidence="9 13" id="KW-0175">Coiled coil</keyword>
<evidence type="ECO:0000256" key="6">
    <source>
        <dbReference type="ARBA" id="ARBA00022692"/>
    </source>
</evidence>
<dbReference type="GO" id="GO:0016020">
    <property type="term" value="C:membrane"/>
    <property type="evidence" value="ECO:0007669"/>
    <property type="project" value="UniProtKB-SubCell"/>
</dbReference>
<evidence type="ECO:0000259" key="17">
    <source>
        <dbReference type="Pfam" id="PF08234"/>
    </source>
</evidence>
<feature type="transmembrane region" description="Helical" evidence="15">
    <location>
        <begin position="349"/>
        <end position="369"/>
    </location>
</feature>
<dbReference type="GO" id="GO:0031262">
    <property type="term" value="C:Ndc80 complex"/>
    <property type="evidence" value="ECO:0007669"/>
    <property type="project" value="InterPro"/>
</dbReference>
<keyword evidence="16" id="KW-0732">Signal</keyword>
<dbReference type="InterPro" id="IPR013255">
    <property type="entry name" value="Spc25_C"/>
</dbReference>
<gene>
    <name evidence="18" type="ORF">WJX73_005988</name>
</gene>
<keyword evidence="11" id="KW-0131">Cell cycle</keyword>
<reference evidence="18 19" key="1">
    <citation type="journal article" date="2024" name="Nat. Commun.">
        <title>Phylogenomics reveals the evolutionary origins of lichenization in chlorophyte algae.</title>
        <authorList>
            <person name="Puginier C."/>
            <person name="Libourel C."/>
            <person name="Otte J."/>
            <person name="Skaloud P."/>
            <person name="Haon M."/>
            <person name="Grisel S."/>
            <person name="Petersen M."/>
            <person name="Berrin J.G."/>
            <person name="Delaux P.M."/>
            <person name="Dal Grande F."/>
            <person name="Keller J."/>
        </authorList>
    </citation>
    <scope>NUCLEOTIDE SEQUENCE [LARGE SCALE GENOMIC DNA]</scope>
    <source>
        <strain evidence="18 19">SAG 2036</strain>
    </source>
</reference>
<evidence type="ECO:0000313" key="18">
    <source>
        <dbReference type="EMBL" id="KAK9807190.1"/>
    </source>
</evidence>
<feature type="transmembrane region" description="Helical" evidence="15">
    <location>
        <begin position="87"/>
        <end position="109"/>
    </location>
</feature>
<dbReference type="InterPro" id="IPR003689">
    <property type="entry name" value="ZIP"/>
</dbReference>
<feature type="transmembrane region" description="Helical" evidence="15">
    <location>
        <begin position="217"/>
        <end position="238"/>
    </location>
</feature>
<comment type="subcellular location">
    <subcellularLocation>
        <location evidence="2">Chromosome</location>
        <location evidence="2">Centromere</location>
    </subcellularLocation>
    <subcellularLocation>
        <location evidence="1">Membrane</location>
        <topology evidence="1">Multi-pass membrane protein</topology>
    </subcellularLocation>
</comment>
<feature type="coiled-coil region" evidence="13">
    <location>
        <begin position="609"/>
        <end position="703"/>
    </location>
</feature>
<feature type="transmembrane region" description="Helical" evidence="15">
    <location>
        <begin position="507"/>
        <end position="526"/>
    </location>
</feature>
<dbReference type="PANTHER" id="PTHR14281:SF0">
    <property type="entry name" value="KINETOCHORE PROTEIN SPC25"/>
    <property type="match status" value="1"/>
</dbReference>
<keyword evidence="8 15" id="KW-1133">Transmembrane helix</keyword>
<feature type="domain" description="Chromosome segregation protein Spc25 C-terminal" evidence="17">
    <location>
        <begin position="721"/>
        <end position="789"/>
    </location>
</feature>
<organism evidence="18 19">
    <name type="scientific">Symbiochloris irregularis</name>
    <dbReference type="NCBI Taxonomy" id="706552"/>
    <lineage>
        <taxon>Eukaryota</taxon>
        <taxon>Viridiplantae</taxon>
        <taxon>Chlorophyta</taxon>
        <taxon>core chlorophytes</taxon>
        <taxon>Trebouxiophyceae</taxon>
        <taxon>Trebouxiales</taxon>
        <taxon>Trebouxiaceae</taxon>
        <taxon>Symbiochloris</taxon>
    </lineage>
</organism>
<evidence type="ECO:0000256" key="1">
    <source>
        <dbReference type="ARBA" id="ARBA00004141"/>
    </source>
</evidence>
<feature type="compositionally biased region" description="Polar residues" evidence="14">
    <location>
        <begin position="56"/>
        <end position="65"/>
    </location>
</feature>
<dbReference type="EMBL" id="JALJOQ010000033">
    <property type="protein sequence ID" value="KAK9807190.1"/>
    <property type="molecule type" value="Genomic_DNA"/>
</dbReference>
<evidence type="ECO:0000256" key="2">
    <source>
        <dbReference type="ARBA" id="ARBA00004584"/>
    </source>
</evidence>
<keyword evidence="4" id="KW-0158">Chromosome</keyword>
<dbReference type="CDD" id="cd23784">
    <property type="entry name" value="RWD_Spc25"/>
    <property type="match status" value="1"/>
</dbReference>
<evidence type="ECO:0000256" key="7">
    <source>
        <dbReference type="ARBA" id="ARBA00022776"/>
    </source>
</evidence>
<dbReference type="Pfam" id="PF02535">
    <property type="entry name" value="Zip"/>
    <property type="match status" value="1"/>
</dbReference>
<keyword evidence="7" id="KW-0498">Mitosis</keyword>
<evidence type="ECO:0000256" key="3">
    <source>
        <dbReference type="ARBA" id="ARBA00006379"/>
    </source>
</evidence>
<evidence type="ECO:0000256" key="13">
    <source>
        <dbReference type="SAM" id="Coils"/>
    </source>
</evidence>
<proteinExistence type="inferred from homology"/>
<keyword evidence="19" id="KW-1185">Reference proteome</keyword>